<comment type="similarity">
    <text evidence="1">Belongs to the mycobacterial PPE family.</text>
</comment>
<reference evidence="3 4" key="1">
    <citation type="submission" date="2016-06" db="EMBL/GenBank/DDBJ databases">
        <authorList>
            <person name="Kjaerup R.B."/>
            <person name="Dalgaard T.S."/>
            <person name="Juul-Madsen H.R."/>
        </authorList>
    </citation>
    <scope>NUCLEOTIDE SEQUENCE [LARGE SCALE GENOMIC DNA]</scope>
    <source>
        <strain evidence="3 4">1276495.2</strain>
    </source>
</reference>
<feature type="domain" description="PPE" evidence="2">
    <location>
        <begin position="2"/>
        <end position="96"/>
    </location>
</feature>
<name>A0A1A3KTG2_MYCAS</name>
<dbReference type="GO" id="GO:0052572">
    <property type="term" value="P:response to host immune response"/>
    <property type="evidence" value="ECO:0007669"/>
    <property type="project" value="TreeGrafter"/>
</dbReference>
<evidence type="ECO:0000313" key="4">
    <source>
        <dbReference type="Proteomes" id="UP000093925"/>
    </source>
</evidence>
<dbReference type="Gene3D" id="1.20.1260.20">
    <property type="entry name" value="PPE superfamily"/>
    <property type="match status" value="1"/>
</dbReference>
<dbReference type="PANTHER" id="PTHR46766">
    <property type="entry name" value="GLUTAMINE-RICH PROTEIN 2"/>
    <property type="match status" value="1"/>
</dbReference>
<dbReference type="AlphaFoldDB" id="A0A1A3KTG2"/>
<dbReference type="InterPro" id="IPR000030">
    <property type="entry name" value="PPE_dom"/>
</dbReference>
<organism evidence="3 4">
    <name type="scientific">Mycobacterium asiaticum</name>
    <dbReference type="NCBI Taxonomy" id="1790"/>
    <lineage>
        <taxon>Bacteria</taxon>
        <taxon>Bacillati</taxon>
        <taxon>Actinomycetota</taxon>
        <taxon>Actinomycetes</taxon>
        <taxon>Mycobacteriales</taxon>
        <taxon>Mycobacteriaceae</taxon>
        <taxon>Mycobacterium</taxon>
    </lineage>
</organism>
<accession>A0A1A3KTG2</accession>
<dbReference type="Pfam" id="PF00823">
    <property type="entry name" value="PPE"/>
    <property type="match status" value="1"/>
</dbReference>
<evidence type="ECO:0000259" key="2">
    <source>
        <dbReference type="Pfam" id="PF00823"/>
    </source>
</evidence>
<dbReference type="InterPro" id="IPR038332">
    <property type="entry name" value="PPE_sf"/>
</dbReference>
<evidence type="ECO:0000256" key="1">
    <source>
        <dbReference type="ARBA" id="ARBA00010652"/>
    </source>
</evidence>
<proteinExistence type="inferred from homology"/>
<comment type="caution">
    <text evidence="3">The sequence shown here is derived from an EMBL/GenBank/DDBJ whole genome shotgun (WGS) entry which is preliminary data.</text>
</comment>
<dbReference type="Proteomes" id="UP000093925">
    <property type="component" value="Unassembled WGS sequence"/>
</dbReference>
<dbReference type="PANTHER" id="PTHR46766:SF1">
    <property type="entry name" value="GLUTAMINE-RICH PROTEIN 2"/>
    <property type="match status" value="1"/>
</dbReference>
<sequence length="96" mass="10049">MDFGIYPPEINSGRKYTGPGPGPMLAAAQAWGILADELYTAASGYQWVVSELAEGTWSGPSSTAMRTAAEPYVEWLSATAARTQHAAAQARTATAA</sequence>
<dbReference type="SUPFAM" id="SSF140459">
    <property type="entry name" value="PE/PPE dimer-like"/>
    <property type="match status" value="1"/>
</dbReference>
<evidence type="ECO:0000313" key="3">
    <source>
        <dbReference type="EMBL" id="OBJ87236.1"/>
    </source>
</evidence>
<protein>
    <recommendedName>
        <fullName evidence="2">PPE domain-containing protein</fullName>
    </recommendedName>
</protein>
<dbReference type="EMBL" id="LZLM01000048">
    <property type="protein sequence ID" value="OBJ87236.1"/>
    <property type="molecule type" value="Genomic_DNA"/>
</dbReference>
<gene>
    <name evidence="3" type="ORF">A5640_08245</name>
</gene>